<gene>
    <name evidence="5" type="ORF">PHAECO_LOCUS5403</name>
</gene>
<dbReference type="InterPro" id="IPR017996">
    <property type="entry name" value="MRJP/yellow-related"/>
</dbReference>
<keyword evidence="6" id="KW-1185">Reference proteome</keyword>
<accession>A0A9N9SFQ7</accession>
<dbReference type="OrthoDB" id="7776143at2759"/>
<comment type="similarity">
    <text evidence="2">Belongs to the major royal jelly protein family.</text>
</comment>
<dbReference type="Gene3D" id="2.120.10.30">
    <property type="entry name" value="TolB, C-terminal domain"/>
    <property type="match status" value="1"/>
</dbReference>
<dbReference type="Pfam" id="PF03022">
    <property type="entry name" value="MRJP"/>
    <property type="match status" value="1"/>
</dbReference>
<protein>
    <submittedName>
        <fullName evidence="5">Uncharacterized protein</fullName>
    </submittedName>
</protein>
<dbReference type="AlphaFoldDB" id="A0A9N9SFQ7"/>
<dbReference type="PANTHER" id="PTHR10009:SF12">
    <property type="entry name" value="LD43175P"/>
    <property type="match status" value="1"/>
</dbReference>
<sequence length="376" mass="42746">MLLDSIQRRAIRLVGDATLTHSLTSLEHRRKVGDLSLFYRYFHGKCSSEISAIIPSLAIPIRRTRQAQSAHPFVVNLERCRTALYQDSFIHRTARLWNSLPVEIRFQWSEGILGLALSGKDPEGYSTLYFHPISSFNEFNVSTKVLQNETLATNSALNYGHFKVLGSRGPKAQSGASFLHQESKVLFYSLINLNAVACWRTTLSNYSMLSQGRVFMSNETMVFPSDIKVDAKNTLWVLSNRLPRFIYGYLRSDEYNFRILKSSVSDAIRGTACDSKMKIDPHIWRNITSKLDIKNDASAKEFSHQSYCVELSKLSTKSIITPPISFDFGNQTLPHCYLEDPEGPVSPTDLISVLESTAEFNRHEEFKSFHHTRTTD</sequence>
<comment type="subcellular location">
    <subcellularLocation>
        <location evidence="1">Secreted</location>
    </subcellularLocation>
</comment>
<dbReference type="PANTHER" id="PTHR10009">
    <property type="entry name" value="PROTEIN YELLOW-RELATED"/>
    <property type="match status" value="1"/>
</dbReference>
<evidence type="ECO:0000256" key="2">
    <source>
        <dbReference type="ARBA" id="ARBA00009127"/>
    </source>
</evidence>
<evidence type="ECO:0000313" key="6">
    <source>
        <dbReference type="Proteomes" id="UP001153737"/>
    </source>
</evidence>
<evidence type="ECO:0000313" key="5">
    <source>
        <dbReference type="EMBL" id="CAG9817903.1"/>
    </source>
</evidence>
<evidence type="ECO:0000256" key="1">
    <source>
        <dbReference type="ARBA" id="ARBA00004613"/>
    </source>
</evidence>
<name>A0A9N9SFQ7_PHACE</name>
<reference evidence="5" key="2">
    <citation type="submission" date="2022-10" db="EMBL/GenBank/DDBJ databases">
        <authorList>
            <consortium name="ENA_rothamsted_submissions"/>
            <consortium name="culmorum"/>
            <person name="King R."/>
        </authorList>
    </citation>
    <scope>NUCLEOTIDE SEQUENCE</scope>
</reference>
<keyword evidence="3" id="KW-0964">Secreted</keyword>
<evidence type="ECO:0000256" key="3">
    <source>
        <dbReference type="ARBA" id="ARBA00022525"/>
    </source>
</evidence>
<keyword evidence="4" id="KW-0732">Signal</keyword>
<organism evidence="5 6">
    <name type="scientific">Phaedon cochleariae</name>
    <name type="common">Mustard beetle</name>
    <dbReference type="NCBI Taxonomy" id="80249"/>
    <lineage>
        <taxon>Eukaryota</taxon>
        <taxon>Metazoa</taxon>
        <taxon>Ecdysozoa</taxon>
        <taxon>Arthropoda</taxon>
        <taxon>Hexapoda</taxon>
        <taxon>Insecta</taxon>
        <taxon>Pterygota</taxon>
        <taxon>Neoptera</taxon>
        <taxon>Endopterygota</taxon>
        <taxon>Coleoptera</taxon>
        <taxon>Polyphaga</taxon>
        <taxon>Cucujiformia</taxon>
        <taxon>Chrysomeloidea</taxon>
        <taxon>Chrysomelidae</taxon>
        <taxon>Chrysomelinae</taxon>
        <taxon>Chrysomelini</taxon>
        <taxon>Phaedon</taxon>
    </lineage>
</organism>
<evidence type="ECO:0000256" key="4">
    <source>
        <dbReference type="ARBA" id="ARBA00022729"/>
    </source>
</evidence>
<dbReference type="InterPro" id="IPR011042">
    <property type="entry name" value="6-blade_b-propeller_TolB-like"/>
</dbReference>
<reference evidence="5" key="1">
    <citation type="submission" date="2022-01" db="EMBL/GenBank/DDBJ databases">
        <authorList>
            <person name="King R."/>
        </authorList>
    </citation>
    <scope>NUCLEOTIDE SEQUENCE</scope>
</reference>
<dbReference type="EMBL" id="OU896722">
    <property type="protein sequence ID" value="CAG9817903.1"/>
    <property type="molecule type" value="Genomic_DNA"/>
</dbReference>
<dbReference type="Proteomes" id="UP001153737">
    <property type="component" value="Chromosome 16"/>
</dbReference>
<dbReference type="GO" id="GO:0005576">
    <property type="term" value="C:extracellular region"/>
    <property type="evidence" value="ECO:0007669"/>
    <property type="project" value="UniProtKB-SubCell"/>
</dbReference>
<proteinExistence type="inferred from homology"/>